<protein>
    <submittedName>
        <fullName evidence="10">Cellulose synthase/poly-beta-1,6-N-acetylglucosamine synthase-like glycosyltransferase</fullName>
    </submittedName>
</protein>
<feature type="transmembrane region" description="Helical" evidence="9">
    <location>
        <begin position="379"/>
        <end position="398"/>
    </location>
</feature>
<comment type="caution">
    <text evidence="10">The sequence shown here is derived from an EMBL/GenBank/DDBJ whole genome shotgun (WGS) entry which is preliminary data.</text>
</comment>
<feature type="transmembrane region" description="Helical" evidence="9">
    <location>
        <begin position="345"/>
        <end position="367"/>
    </location>
</feature>
<keyword evidence="8" id="KW-0961">Cell wall biogenesis/degradation</keyword>
<keyword evidence="6" id="KW-0333">Golgi apparatus</keyword>
<dbReference type="EMBL" id="SLXM01000001">
    <property type="protein sequence ID" value="TCP28115.1"/>
    <property type="molecule type" value="Genomic_DNA"/>
</dbReference>
<dbReference type="InterPro" id="IPR029044">
    <property type="entry name" value="Nucleotide-diphossugar_trans"/>
</dbReference>
<evidence type="ECO:0000313" key="11">
    <source>
        <dbReference type="Proteomes" id="UP000294564"/>
    </source>
</evidence>
<feature type="transmembrane region" description="Helical" evidence="9">
    <location>
        <begin position="471"/>
        <end position="489"/>
    </location>
</feature>
<feature type="transmembrane region" description="Helical" evidence="9">
    <location>
        <begin position="444"/>
        <end position="464"/>
    </location>
</feature>
<evidence type="ECO:0000256" key="6">
    <source>
        <dbReference type="ARBA" id="ARBA00023034"/>
    </source>
</evidence>
<organism evidence="10 11">
    <name type="scientific">Tenacibaculum skagerrakense</name>
    <dbReference type="NCBI Taxonomy" id="186571"/>
    <lineage>
        <taxon>Bacteria</taxon>
        <taxon>Pseudomonadati</taxon>
        <taxon>Bacteroidota</taxon>
        <taxon>Flavobacteriia</taxon>
        <taxon>Flavobacteriales</taxon>
        <taxon>Flavobacteriaceae</taxon>
        <taxon>Tenacibaculum</taxon>
    </lineage>
</organism>
<evidence type="ECO:0000256" key="9">
    <source>
        <dbReference type="SAM" id="Phobius"/>
    </source>
</evidence>
<evidence type="ECO:0000256" key="2">
    <source>
        <dbReference type="ARBA" id="ARBA00022676"/>
    </source>
</evidence>
<accession>A0A4R2P326</accession>
<comment type="subcellular location">
    <subcellularLocation>
        <location evidence="1">Golgi apparatus membrane</location>
        <topology evidence="1">Multi-pass membrane protein</topology>
    </subcellularLocation>
</comment>
<keyword evidence="2" id="KW-0328">Glycosyltransferase</keyword>
<dbReference type="Proteomes" id="UP000294564">
    <property type="component" value="Unassembled WGS sequence"/>
</dbReference>
<keyword evidence="3 10" id="KW-0808">Transferase</keyword>
<dbReference type="Pfam" id="PF13641">
    <property type="entry name" value="Glyco_tranf_2_3"/>
    <property type="match status" value="1"/>
</dbReference>
<dbReference type="GO" id="GO:0071555">
    <property type="term" value="P:cell wall organization"/>
    <property type="evidence" value="ECO:0007669"/>
    <property type="project" value="UniProtKB-KW"/>
</dbReference>
<feature type="transmembrane region" description="Helical" evidence="9">
    <location>
        <begin position="314"/>
        <end position="333"/>
    </location>
</feature>
<evidence type="ECO:0000256" key="3">
    <source>
        <dbReference type="ARBA" id="ARBA00022679"/>
    </source>
</evidence>
<dbReference type="OrthoDB" id="9806824at2"/>
<keyword evidence="7 9" id="KW-0472">Membrane</keyword>
<dbReference type="PANTHER" id="PTHR32044">
    <property type="entry name" value="GLUCOMANNAN 4-BETA-MANNOSYLTRANSFERASE 9"/>
    <property type="match status" value="1"/>
</dbReference>
<dbReference type="SUPFAM" id="SSF53448">
    <property type="entry name" value="Nucleotide-diphospho-sugar transferases"/>
    <property type="match status" value="1"/>
</dbReference>
<keyword evidence="5 9" id="KW-1133">Transmembrane helix</keyword>
<keyword evidence="4 9" id="KW-0812">Transmembrane</keyword>
<dbReference type="FunFam" id="3.90.550.10:FF:000057">
    <property type="entry name" value="Glycosyltransferase-like protein, family 2"/>
    <property type="match status" value="1"/>
</dbReference>
<name>A0A4R2P326_9FLAO</name>
<dbReference type="CDD" id="cd06437">
    <property type="entry name" value="CESA_CaSu_A2"/>
    <property type="match status" value="1"/>
</dbReference>
<reference evidence="10 11" key="1">
    <citation type="submission" date="2019-03" db="EMBL/GenBank/DDBJ databases">
        <title>Genomic Encyclopedia of Type Strains, Phase IV (KMG-IV): sequencing the most valuable type-strain genomes for metagenomic binning, comparative biology and taxonomic classification.</title>
        <authorList>
            <person name="Goeker M."/>
        </authorList>
    </citation>
    <scope>NUCLEOTIDE SEQUENCE [LARGE SCALE GENOMIC DNA]</scope>
    <source>
        <strain evidence="10 11">DSM 14836</strain>
    </source>
</reference>
<dbReference type="RefSeq" id="WP_132791835.1">
    <property type="nucleotide sequence ID" value="NZ_SLXM01000001.1"/>
</dbReference>
<evidence type="ECO:0000256" key="1">
    <source>
        <dbReference type="ARBA" id="ARBA00004653"/>
    </source>
</evidence>
<evidence type="ECO:0000313" key="10">
    <source>
        <dbReference type="EMBL" id="TCP28115.1"/>
    </source>
</evidence>
<evidence type="ECO:0000256" key="5">
    <source>
        <dbReference type="ARBA" id="ARBA00022989"/>
    </source>
</evidence>
<keyword evidence="11" id="KW-1185">Reference proteome</keyword>
<sequence>MILEYIIISLYSISLLLVFMYALAQLNLLFNYLSSRKKADQSETFDLSKEEEVPFVTIQLPVYNELYVMERLLDNIAELRYPREKLEIQVLDDSTDESVETTAAHIKRLQETGLDIQHIRRENRIGFKAGALKEGLKFAKGEFIAIFDADFLPKPCWLEKTVIYFKNPEIGVVQTRWGHINRDYSTLTKVQAFALDAHFSLEQVGRNSKGHFINFNGTAGIWRKECIIDAGNWEGDTLTEDLDLSYRAQLKKWKFKYLEDVVTPAELPVVISAARSQQFRWNKGGAENFQKMLMRIITSKNVNLKTKIHSVLHLLNSSMFTCVFLMGVLSIPMLYIKNEYAHLRIYFLIMSFFVTSTVIFFICYWFMYKRTFGGGIVSFIKYIGAFFTFFSIAMGFSLHNTIAVLEGHFGKKSEFVRTPKFNIKSLKDSWKNNKYIKKRPSLNVIIEGILALYFAFGLYSAFIVGDQGGDFGLFPFHLMLFIGFSYVFFKSVFSKA</sequence>
<evidence type="ECO:0000256" key="8">
    <source>
        <dbReference type="ARBA" id="ARBA00023316"/>
    </source>
</evidence>
<feature type="transmembrane region" description="Helical" evidence="9">
    <location>
        <begin position="6"/>
        <end position="30"/>
    </location>
</feature>
<gene>
    <name evidence="10" type="ORF">EV195_101275</name>
</gene>
<proteinExistence type="predicted"/>
<evidence type="ECO:0000256" key="4">
    <source>
        <dbReference type="ARBA" id="ARBA00022692"/>
    </source>
</evidence>
<dbReference type="Gene3D" id="3.90.550.10">
    <property type="entry name" value="Spore Coat Polysaccharide Biosynthesis Protein SpsA, Chain A"/>
    <property type="match status" value="1"/>
</dbReference>
<dbReference type="AlphaFoldDB" id="A0A4R2P326"/>
<dbReference type="PANTHER" id="PTHR32044:SF80">
    <property type="entry name" value="XYLOGLUCAN GLYCOSYLTRANSFERASE 2-RELATED"/>
    <property type="match status" value="1"/>
</dbReference>
<evidence type="ECO:0000256" key="7">
    <source>
        <dbReference type="ARBA" id="ARBA00023136"/>
    </source>
</evidence>
<dbReference type="GO" id="GO:0016757">
    <property type="term" value="F:glycosyltransferase activity"/>
    <property type="evidence" value="ECO:0007669"/>
    <property type="project" value="UniProtKB-KW"/>
</dbReference>